<dbReference type="PROSITE" id="PS50102">
    <property type="entry name" value="RRM"/>
    <property type="match status" value="1"/>
</dbReference>
<dbReference type="GO" id="GO:0003755">
    <property type="term" value="F:peptidyl-prolyl cis-trans isomerase activity"/>
    <property type="evidence" value="ECO:0007669"/>
    <property type="project" value="UniProtKB-UniRule"/>
</dbReference>
<dbReference type="PANTHER" id="PTHR45843">
    <property type="entry name" value="PEPTIDYL-PROLYL CIS-TRANS ISOMERASE-LIKE 4"/>
    <property type="match status" value="1"/>
</dbReference>
<evidence type="ECO:0000256" key="1">
    <source>
        <dbReference type="ARBA" id="ARBA00000971"/>
    </source>
</evidence>
<keyword evidence="5 8" id="KW-0413">Isomerase</keyword>
<dbReference type="OrthoDB" id="2083at2759"/>
<keyword evidence="4 8" id="KW-0697">Rotamase</keyword>
<evidence type="ECO:0000256" key="8">
    <source>
        <dbReference type="RuleBase" id="RU365081"/>
    </source>
</evidence>
<dbReference type="Gene3D" id="2.40.100.10">
    <property type="entry name" value="Cyclophilin-like"/>
    <property type="match status" value="1"/>
</dbReference>
<dbReference type="InterPro" id="IPR035542">
    <property type="entry name" value="CRIP"/>
</dbReference>
<feature type="domain" description="PPIase cyclophilin-type" evidence="10">
    <location>
        <begin position="6"/>
        <end position="157"/>
    </location>
</feature>
<evidence type="ECO:0000256" key="7">
    <source>
        <dbReference type="PROSITE-ProRule" id="PRU00176"/>
    </source>
</evidence>
<dbReference type="STRING" id="312017.Q23JQ1"/>
<keyword evidence="6 8" id="KW-0539">Nucleus</keyword>
<evidence type="ECO:0000313" key="12">
    <source>
        <dbReference type="EMBL" id="EAR96692.2"/>
    </source>
</evidence>
<comment type="subcellular location">
    <subcellularLocation>
        <location evidence="2 8">Nucleus</location>
    </subcellularLocation>
</comment>
<dbReference type="RefSeq" id="XP_001016937.2">
    <property type="nucleotide sequence ID" value="XM_001016937.2"/>
</dbReference>
<evidence type="ECO:0000256" key="5">
    <source>
        <dbReference type="ARBA" id="ARBA00023235"/>
    </source>
</evidence>
<dbReference type="Gene3D" id="3.30.70.330">
    <property type="match status" value="1"/>
</dbReference>
<evidence type="ECO:0000259" key="11">
    <source>
        <dbReference type="PROSITE" id="PS50102"/>
    </source>
</evidence>
<feature type="compositionally biased region" description="Basic and acidic residues" evidence="9">
    <location>
        <begin position="510"/>
        <end position="528"/>
    </location>
</feature>
<dbReference type="InterPro" id="IPR000504">
    <property type="entry name" value="RRM_dom"/>
</dbReference>
<feature type="compositionally biased region" description="Basic and acidic residues" evidence="9">
    <location>
        <begin position="371"/>
        <end position="407"/>
    </location>
</feature>
<dbReference type="EC" id="5.2.1.8" evidence="8"/>
<dbReference type="KEGG" id="tet:TTHERM_00757550"/>
<dbReference type="eggNOG" id="KOG0415">
    <property type="taxonomic scope" value="Eukaryota"/>
</dbReference>
<feature type="compositionally biased region" description="Low complexity" evidence="9">
    <location>
        <begin position="496"/>
        <end position="509"/>
    </location>
</feature>
<evidence type="ECO:0000256" key="2">
    <source>
        <dbReference type="ARBA" id="ARBA00004123"/>
    </source>
</evidence>
<dbReference type="AlphaFoldDB" id="Q23JQ1"/>
<keyword evidence="3 7" id="KW-0694">RNA-binding</keyword>
<dbReference type="InParanoid" id="Q23JQ1"/>
<dbReference type="CDD" id="cd12235">
    <property type="entry name" value="RRM_PPIL4"/>
    <property type="match status" value="1"/>
</dbReference>
<comment type="catalytic activity">
    <reaction evidence="1 8">
        <text>[protein]-peptidylproline (omega=180) = [protein]-peptidylproline (omega=0)</text>
        <dbReference type="Rhea" id="RHEA:16237"/>
        <dbReference type="Rhea" id="RHEA-COMP:10747"/>
        <dbReference type="Rhea" id="RHEA-COMP:10748"/>
        <dbReference type="ChEBI" id="CHEBI:83833"/>
        <dbReference type="ChEBI" id="CHEBI:83834"/>
        <dbReference type="EC" id="5.2.1.8"/>
    </reaction>
</comment>
<dbReference type="Pfam" id="PF00160">
    <property type="entry name" value="Pro_isomerase"/>
    <property type="match status" value="1"/>
</dbReference>
<evidence type="ECO:0000259" key="10">
    <source>
        <dbReference type="PROSITE" id="PS50072"/>
    </source>
</evidence>
<feature type="compositionally biased region" description="Basic and acidic residues" evidence="9">
    <location>
        <begin position="479"/>
        <end position="488"/>
    </location>
</feature>
<comment type="similarity">
    <text evidence="8">Belongs to the cyclophilin-type PPIase family. PPIL4 subfamily.</text>
</comment>
<dbReference type="SUPFAM" id="SSF50891">
    <property type="entry name" value="Cyclophilin-like"/>
    <property type="match status" value="1"/>
</dbReference>
<dbReference type="PANTHER" id="PTHR45843:SF1">
    <property type="entry name" value="PEPTIDYL-PROLYL CIS-TRANS ISOMERASE-LIKE 4"/>
    <property type="match status" value="1"/>
</dbReference>
<sequence length="538" mass="64104">MSLIIETSLGDLEVDLFVQKAPEISKNFLKLCKLKHYNNALFYEVQKNYLTSIKSKKATTVFVETGGDQQYIHDEIDPTNKHNKIGLLSTSNIGQDRNTSEFFITLTSSHLQHFDEKHTIFGQVQVGIDILEKFNTDVIVDNDNKPYINHRILHTIVIDDPFEDPENLVEPDQSPLPIEKSDNDRLEFYEKEKILNESDKTEEEIIEEAKLQIQKMREIKLQMIGDIPDADMRPPENVLFVCQLNPVTQERDLEIIFSRFGVITRCEVVRDWKTGQSLQYAFIEFETEKSCQEAYFKMKGALIDERRVHVDFCQSLQKFKNNKKPNQNQSNKKLETSFENIEFSKFYRNNNYNTSKHKMVFDQGEDKYANKKERLDSFKERERERYRNNRKEQENRSDSSKQDENLNHHQHKRRNDSRSQEKDDTEYESRHSKKDRKRSHSNERQERKQGNKDRKRSDSRDKKREKNRSNSRDRKRNSKSRERRSASKEKKRKRSLSPSRTYSRSSVSASRKDKNRDRKHDSKRDRSRSQKKKDKKQK</sequence>
<feature type="compositionally biased region" description="Basic and acidic residues" evidence="9">
    <location>
        <begin position="416"/>
        <end position="430"/>
    </location>
</feature>
<dbReference type="PROSITE" id="PS50072">
    <property type="entry name" value="CSA_PPIASE_2"/>
    <property type="match status" value="1"/>
</dbReference>
<dbReference type="GO" id="GO:0005634">
    <property type="term" value="C:nucleus"/>
    <property type="evidence" value="ECO:0007669"/>
    <property type="project" value="UniProtKB-SubCell"/>
</dbReference>
<proteinExistence type="inferred from homology"/>
<evidence type="ECO:0000256" key="9">
    <source>
        <dbReference type="SAM" id="MobiDB-lite"/>
    </source>
</evidence>
<dbReference type="InterPro" id="IPR029000">
    <property type="entry name" value="Cyclophilin-like_dom_sf"/>
</dbReference>
<dbReference type="GeneID" id="7842625"/>
<feature type="compositionally biased region" description="Basic and acidic residues" evidence="9">
    <location>
        <begin position="440"/>
        <end position="472"/>
    </location>
</feature>
<dbReference type="GO" id="GO:0003723">
    <property type="term" value="F:RNA binding"/>
    <property type="evidence" value="ECO:0007669"/>
    <property type="project" value="UniProtKB-UniRule"/>
</dbReference>
<keyword evidence="13" id="KW-1185">Reference proteome</keyword>
<accession>Q23JQ1</accession>
<evidence type="ECO:0000313" key="13">
    <source>
        <dbReference type="Proteomes" id="UP000009168"/>
    </source>
</evidence>
<dbReference type="Proteomes" id="UP000009168">
    <property type="component" value="Unassembled WGS sequence"/>
</dbReference>
<organism evidence="12 13">
    <name type="scientific">Tetrahymena thermophila (strain SB210)</name>
    <dbReference type="NCBI Taxonomy" id="312017"/>
    <lineage>
        <taxon>Eukaryota</taxon>
        <taxon>Sar</taxon>
        <taxon>Alveolata</taxon>
        <taxon>Ciliophora</taxon>
        <taxon>Intramacronucleata</taxon>
        <taxon>Oligohymenophorea</taxon>
        <taxon>Hymenostomatida</taxon>
        <taxon>Tetrahymenina</taxon>
        <taxon>Tetrahymenidae</taxon>
        <taxon>Tetrahymena</taxon>
    </lineage>
</organism>
<evidence type="ECO:0000256" key="4">
    <source>
        <dbReference type="ARBA" id="ARBA00023110"/>
    </source>
</evidence>
<dbReference type="SMART" id="SM00360">
    <property type="entry name" value="RRM"/>
    <property type="match status" value="1"/>
</dbReference>
<gene>
    <name evidence="12" type="ORF">TTHERM_00757550</name>
</gene>
<dbReference type="EMBL" id="GG662685">
    <property type="protein sequence ID" value="EAR96692.2"/>
    <property type="molecule type" value="Genomic_DNA"/>
</dbReference>
<feature type="region of interest" description="Disordered" evidence="9">
    <location>
        <begin position="371"/>
        <end position="538"/>
    </location>
</feature>
<dbReference type="PRINTS" id="PR00153">
    <property type="entry name" value="CSAPPISMRASE"/>
</dbReference>
<name>Q23JQ1_TETTS</name>
<dbReference type="InterPro" id="IPR035979">
    <property type="entry name" value="RBD_domain_sf"/>
</dbReference>
<feature type="domain" description="RRM" evidence="11">
    <location>
        <begin position="237"/>
        <end position="315"/>
    </location>
</feature>
<dbReference type="SUPFAM" id="SSF54928">
    <property type="entry name" value="RNA-binding domain, RBD"/>
    <property type="match status" value="1"/>
</dbReference>
<protein>
    <recommendedName>
        <fullName evidence="8">Peptidyl-prolyl cis-trans isomerase</fullName>
        <shortName evidence="8">PPIase</shortName>
        <ecNumber evidence="8">5.2.1.8</ecNumber>
    </recommendedName>
</protein>
<dbReference type="Pfam" id="PF00076">
    <property type="entry name" value="RRM_1"/>
    <property type="match status" value="1"/>
</dbReference>
<dbReference type="InterPro" id="IPR012677">
    <property type="entry name" value="Nucleotide-bd_a/b_plait_sf"/>
</dbReference>
<evidence type="ECO:0000256" key="3">
    <source>
        <dbReference type="ARBA" id="ARBA00022884"/>
    </source>
</evidence>
<feature type="compositionally biased region" description="Basic residues" evidence="9">
    <location>
        <begin position="529"/>
        <end position="538"/>
    </location>
</feature>
<evidence type="ECO:0000256" key="6">
    <source>
        <dbReference type="ARBA" id="ARBA00023242"/>
    </source>
</evidence>
<dbReference type="HOGENOM" id="CLU_018791_2_1_1"/>
<dbReference type="InterPro" id="IPR002130">
    <property type="entry name" value="Cyclophilin-type_PPIase_dom"/>
</dbReference>
<comment type="function">
    <text evidence="8">PPIases accelerate the folding of proteins. It catalyzes the cis-trans isomerization of proline imidic peptide bonds in oligopeptides.</text>
</comment>
<reference evidence="13" key="1">
    <citation type="journal article" date="2006" name="PLoS Biol.">
        <title>Macronuclear genome sequence of the ciliate Tetrahymena thermophila, a model eukaryote.</title>
        <authorList>
            <person name="Eisen J.A."/>
            <person name="Coyne R.S."/>
            <person name="Wu M."/>
            <person name="Wu D."/>
            <person name="Thiagarajan M."/>
            <person name="Wortman J.R."/>
            <person name="Badger J.H."/>
            <person name="Ren Q."/>
            <person name="Amedeo P."/>
            <person name="Jones K.M."/>
            <person name="Tallon L.J."/>
            <person name="Delcher A.L."/>
            <person name="Salzberg S.L."/>
            <person name="Silva J.C."/>
            <person name="Haas B.J."/>
            <person name="Majoros W.H."/>
            <person name="Farzad M."/>
            <person name="Carlton J.M."/>
            <person name="Smith R.K. Jr."/>
            <person name="Garg J."/>
            <person name="Pearlman R.E."/>
            <person name="Karrer K.M."/>
            <person name="Sun L."/>
            <person name="Manning G."/>
            <person name="Elde N.C."/>
            <person name="Turkewitz A.P."/>
            <person name="Asai D.J."/>
            <person name="Wilkes D.E."/>
            <person name="Wang Y."/>
            <person name="Cai H."/>
            <person name="Collins K."/>
            <person name="Stewart B.A."/>
            <person name="Lee S.R."/>
            <person name="Wilamowska K."/>
            <person name="Weinberg Z."/>
            <person name="Ruzzo W.L."/>
            <person name="Wloga D."/>
            <person name="Gaertig J."/>
            <person name="Frankel J."/>
            <person name="Tsao C.-C."/>
            <person name="Gorovsky M.A."/>
            <person name="Keeling P.J."/>
            <person name="Waller R.F."/>
            <person name="Patron N.J."/>
            <person name="Cherry J.M."/>
            <person name="Stover N.A."/>
            <person name="Krieger C.J."/>
            <person name="del Toro C."/>
            <person name="Ryder H.F."/>
            <person name="Williamson S.C."/>
            <person name="Barbeau R.A."/>
            <person name="Hamilton E.P."/>
            <person name="Orias E."/>
        </authorList>
    </citation>
    <scope>NUCLEOTIDE SEQUENCE [LARGE SCALE GENOMIC DNA]</scope>
    <source>
        <strain evidence="13">SB210</strain>
    </source>
</reference>